<reference evidence="3 4" key="1">
    <citation type="submission" date="2017-03" db="EMBL/GenBank/DDBJ databases">
        <title>Genome sequence of Sphingomonas mucosissima DSM 17494.</title>
        <authorList>
            <person name="Poehlein A."/>
            <person name="Wuebbeler J.H."/>
            <person name="Steinbuechel A."/>
            <person name="Daniel R."/>
        </authorList>
    </citation>
    <scope>NUCLEOTIDE SEQUENCE [LARGE SCALE GENOMIC DNA]</scope>
    <source>
        <strain evidence="3 4">DSM 17494</strain>
    </source>
</reference>
<accession>A0A245ZQG6</accession>
<dbReference type="OrthoDB" id="1092058at2"/>
<evidence type="ECO:0000313" key="3">
    <source>
        <dbReference type="EMBL" id="OWK31992.1"/>
    </source>
</evidence>
<dbReference type="Proteomes" id="UP000197783">
    <property type="component" value="Unassembled WGS sequence"/>
</dbReference>
<dbReference type="InterPro" id="IPR014729">
    <property type="entry name" value="Rossmann-like_a/b/a_fold"/>
</dbReference>
<dbReference type="Gene3D" id="3.40.50.620">
    <property type="entry name" value="HUPs"/>
    <property type="match status" value="1"/>
</dbReference>
<feature type="chain" id="PRO_5013281055" description="DUF218 domain-containing protein" evidence="1">
    <location>
        <begin position="28"/>
        <end position="424"/>
    </location>
</feature>
<dbReference type="InterPro" id="IPR003848">
    <property type="entry name" value="DUF218"/>
</dbReference>
<gene>
    <name evidence="3" type="ORF">SPMU_03130</name>
</gene>
<comment type="caution">
    <text evidence="3">The sequence shown here is derived from an EMBL/GenBank/DDBJ whole genome shotgun (WGS) entry which is preliminary data.</text>
</comment>
<evidence type="ECO:0000256" key="1">
    <source>
        <dbReference type="SAM" id="SignalP"/>
    </source>
</evidence>
<dbReference type="Pfam" id="PF02698">
    <property type="entry name" value="DUF218"/>
    <property type="match status" value="1"/>
</dbReference>
<feature type="domain" description="DUF218" evidence="2">
    <location>
        <begin position="260"/>
        <end position="370"/>
    </location>
</feature>
<protein>
    <recommendedName>
        <fullName evidence="2">DUF218 domain-containing protein</fullName>
    </recommendedName>
</protein>
<dbReference type="CDD" id="cd06259">
    <property type="entry name" value="YdcF-like"/>
    <property type="match status" value="1"/>
</dbReference>
<keyword evidence="4" id="KW-1185">Reference proteome</keyword>
<name>A0A245ZQG6_9SPHN</name>
<sequence>MGTAKIMFRPMLAAAALLMLPTAPALSETGAAQAEPDYRPVEGGLTVAGRNFYLLSLLSALPEPRDAVARDPALTALAAERSQRLSTAADCQPKPACTVSAWRWTAADIATVGAALARLPDEARRPLAGHLRRSGMVARHAALEDAALIERAWAETAAGINHILDVYGLGQPPRYPAIDAISFDVTKPDFAAFIASAHATVIAVTPVDAPLFVLPRDFALTLLYLNEREDAAAHEPLDRENEAAIGRIARTDWRRYRYSALLVLGDGPEMPEARLGALGKLRLMAAAARWRQGLAPVIIVSGGSVHPAHTRFNEAIEMRRELIERHGIPADAIIIEPHARHTTTNLRNAARLMFRYRIPFDHDALIVTSEGQSQYVEGPVFRTRCLEELGYMPASIGARVSAFDLVFRPLAISLSRDPLDPLDP</sequence>
<organism evidence="3 4">
    <name type="scientific">Sphingomonas mucosissima</name>
    <dbReference type="NCBI Taxonomy" id="370959"/>
    <lineage>
        <taxon>Bacteria</taxon>
        <taxon>Pseudomonadati</taxon>
        <taxon>Pseudomonadota</taxon>
        <taxon>Alphaproteobacteria</taxon>
        <taxon>Sphingomonadales</taxon>
        <taxon>Sphingomonadaceae</taxon>
        <taxon>Sphingomonas</taxon>
    </lineage>
</organism>
<evidence type="ECO:0000313" key="4">
    <source>
        <dbReference type="Proteomes" id="UP000197783"/>
    </source>
</evidence>
<evidence type="ECO:0000259" key="2">
    <source>
        <dbReference type="Pfam" id="PF02698"/>
    </source>
</evidence>
<keyword evidence="1" id="KW-0732">Signal</keyword>
<dbReference type="PANTHER" id="PTHR30336">
    <property type="entry name" value="INNER MEMBRANE PROTEIN, PROBABLE PERMEASE"/>
    <property type="match status" value="1"/>
</dbReference>
<feature type="signal peptide" evidence="1">
    <location>
        <begin position="1"/>
        <end position="27"/>
    </location>
</feature>
<dbReference type="PANTHER" id="PTHR30336:SF20">
    <property type="entry name" value="DUF218 DOMAIN-CONTAINING PROTEIN"/>
    <property type="match status" value="1"/>
</dbReference>
<dbReference type="RefSeq" id="WP_088331253.1">
    <property type="nucleotide sequence ID" value="NZ_NBBJ01000001.1"/>
</dbReference>
<dbReference type="GO" id="GO:0005886">
    <property type="term" value="C:plasma membrane"/>
    <property type="evidence" value="ECO:0007669"/>
    <property type="project" value="TreeGrafter"/>
</dbReference>
<dbReference type="InterPro" id="IPR051599">
    <property type="entry name" value="Cell_Envelope_Assoc"/>
</dbReference>
<dbReference type="AlphaFoldDB" id="A0A245ZQG6"/>
<dbReference type="EMBL" id="NBBJ01000001">
    <property type="protein sequence ID" value="OWK31992.1"/>
    <property type="molecule type" value="Genomic_DNA"/>
</dbReference>
<proteinExistence type="predicted"/>